<sequence>MVGTDLSPELLDQATMQAVERGLISAAQSRWLAKSFERKKRGE</sequence>
<comment type="caution">
    <text evidence="1">The sequence shown here is derived from an EMBL/GenBank/DDBJ whole genome shotgun (WGS) entry which is preliminary data.</text>
</comment>
<dbReference type="Proteomes" id="UP001595748">
    <property type="component" value="Unassembled WGS sequence"/>
</dbReference>
<gene>
    <name evidence="1" type="ORF">ACFOPQ_04205</name>
</gene>
<name>A0ABV8A2Q8_9DEIO</name>
<protein>
    <submittedName>
        <fullName evidence="1">Uncharacterized protein</fullName>
    </submittedName>
</protein>
<dbReference type="EMBL" id="JBHRZF010000038">
    <property type="protein sequence ID" value="MFC3859968.1"/>
    <property type="molecule type" value="Genomic_DNA"/>
</dbReference>
<keyword evidence="2" id="KW-1185">Reference proteome</keyword>
<evidence type="ECO:0000313" key="2">
    <source>
        <dbReference type="Proteomes" id="UP001595748"/>
    </source>
</evidence>
<evidence type="ECO:0000313" key="1">
    <source>
        <dbReference type="EMBL" id="MFC3859968.1"/>
    </source>
</evidence>
<reference evidence="2" key="1">
    <citation type="journal article" date="2019" name="Int. J. Syst. Evol. Microbiol.">
        <title>The Global Catalogue of Microorganisms (GCM) 10K type strain sequencing project: providing services to taxonomists for standard genome sequencing and annotation.</title>
        <authorList>
            <consortium name="The Broad Institute Genomics Platform"/>
            <consortium name="The Broad Institute Genome Sequencing Center for Infectious Disease"/>
            <person name="Wu L."/>
            <person name="Ma J."/>
        </authorList>
    </citation>
    <scope>NUCLEOTIDE SEQUENCE [LARGE SCALE GENOMIC DNA]</scope>
    <source>
        <strain evidence="2">CCTCC AB 2013263</strain>
    </source>
</reference>
<accession>A0ABV8A2Q8</accession>
<dbReference type="RefSeq" id="WP_017871098.1">
    <property type="nucleotide sequence ID" value="NZ_JBHRZF010000038.1"/>
</dbReference>
<proteinExistence type="predicted"/>
<organism evidence="1 2">
    <name type="scientific">Deinococcus antarcticus</name>
    <dbReference type="NCBI Taxonomy" id="1298767"/>
    <lineage>
        <taxon>Bacteria</taxon>
        <taxon>Thermotogati</taxon>
        <taxon>Deinococcota</taxon>
        <taxon>Deinococci</taxon>
        <taxon>Deinococcales</taxon>
        <taxon>Deinococcaceae</taxon>
        <taxon>Deinococcus</taxon>
    </lineage>
</organism>